<feature type="region of interest" description="Disordered" evidence="3">
    <location>
        <begin position="108"/>
        <end position="159"/>
    </location>
</feature>
<dbReference type="InterPro" id="IPR010844">
    <property type="entry name" value="Occludin_ELL"/>
</dbReference>
<dbReference type="AlphaFoldDB" id="A0A663N578"/>
<evidence type="ECO:0000313" key="5">
    <source>
        <dbReference type="Ensembl" id="ENSACUP00000018738.1"/>
    </source>
</evidence>
<comment type="similarity">
    <text evidence="1 2">Belongs to the ELL/occludin family.</text>
</comment>
<dbReference type="GO" id="GO:0008023">
    <property type="term" value="C:transcription elongation factor complex"/>
    <property type="evidence" value="ECO:0007669"/>
    <property type="project" value="TreeGrafter"/>
</dbReference>
<evidence type="ECO:0000259" key="4">
    <source>
        <dbReference type="PROSITE" id="PS51980"/>
    </source>
</evidence>
<dbReference type="GO" id="GO:0042795">
    <property type="term" value="P:snRNA transcription by RNA polymerase II"/>
    <property type="evidence" value="ECO:0007669"/>
    <property type="project" value="TreeGrafter"/>
</dbReference>
<dbReference type="PANTHER" id="PTHR23288:SF8">
    <property type="entry name" value="RNA POLYMERASE II ELONGATION FACTOR ELL2"/>
    <property type="match status" value="1"/>
</dbReference>
<proteinExistence type="inferred from homology"/>
<protein>
    <recommendedName>
        <fullName evidence="4">OCEL domain-containing protein</fullName>
    </recommendedName>
</protein>
<dbReference type="SUPFAM" id="SSF144292">
    <property type="entry name" value="occludin/ELL-like"/>
    <property type="match status" value="1"/>
</dbReference>
<evidence type="ECO:0000256" key="2">
    <source>
        <dbReference type="PROSITE-ProRule" id="PRU01324"/>
    </source>
</evidence>
<name>A0A663N578_ATHCN</name>
<sequence>MNKKKRISRLGSGIPSPLRDHFSAFRKKAAAAPPPPPHLSTTSIPAPHLLPGMCLHASNPPKTSSSTFTSTPEVQGTQKLPMDSFSPSSSKACEDQCEEYATKPNLLEFFGDPREPAGMRVKPKSTGKKLHQLPEKVKESKEKDEGKMQDTVSVSMEEKDIRKEETAELRTSSCLDLAIISYEQHQCYKNDFYAEYHEYRDLYALSISQKFMSLDAQRHMLFLQGPENIKKDKTGVLEEDQKLKESSPSYFEKKCRCQYLHNKLSHIKKLIGEFDKQQEELQH</sequence>
<feature type="compositionally biased region" description="Basic and acidic residues" evidence="3">
    <location>
        <begin position="132"/>
        <end position="148"/>
    </location>
</feature>
<accession>A0A663N578</accession>
<evidence type="ECO:0000313" key="6">
    <source>
        <dbReference type="Proteomes" id="UP000472269"/>
    </source>
</evidence>
<dbReference type="Proteomes" id="UP000472269">
    <property type="component" value="Unplaced"/>
</dbReference>
<evidence type="ECO:0000256" key="3">
    <source>
        <dbReference type="SAM" id="MobiDB-lite"/>
    </source>
</evidence>
<dbReference type="PROSITE" id="PS51980">
    <property type="entry name" value="OCEL"/>
    <property type="match status" value="1"/>
</dbReference>
<organism evidence="5 6">
    <name type="scientific">Athene cunicularia</name>
    <name type="common">Burrowing owl</name>
    <name type="synonym">Speotyto cunicularia</name>
    <dbReference type="NCBI Taxonomy" id="194338"/>
    <lineage>
        <taxon>Eukaryota</taxon>
        <taxon>Metazoa</taxon>
        <taxon>Chordata</taxon>
        <taxon>Craniata</taxon>
        <taxon>Vertebrata</taxon>
        <taxon>Euteleostomi</taxon>
        <taxon>Archelosauria</taxon>
        <taxon>Archosauria</taxon>
        <taxon>Dinosauria</taxon>
        <taxon>Saurischia</taxon>
        <taxon>Theropoda</taxon>
        <taxon>Coelurosauria</taxon>
        <taxon>Aves</taxon>
        <taxon>Neognathae</taxon>
        <taxon>Neoaves</taxon>
        <taxon>Telluraves</taxon>
        <taxon>Strigiformes</taxon>
        <taxon>Strigidae</taxon>
        <taxon>Athene</taxon>
    </lineage>
</organism>
<evidence type="ECO:0000256" key="1">
    <source>
        <dbReference type="ARBA" id="ARBA00009171"/>
    </source>
</evidence>
<dbReference type="GO" id="GO:0032968">
    <property type="term" value="P:positive regulation of transcription elongation by RNA polymerase II"/>
    <property type="evidence" value="ECO:0007669"/>
    <property type="project" value="TreeGrafter"/>
</dbReference>
<dbReference type="InterPro" id="IPR031176">
    <property type="entry name" value="ELL/occludin"/>
</dbReference>
<reference evidence="5" key="2">
    <citation type="submission" date="2025-09" db="UniProtKB">
        <authorList>
            <consortium name="Ensembl"/>
        </authorList>
    </citation>
    <scope>IDENTIFICATION</scope>
</reference>
<keyword evidence="6" id="KW-1185">Reference proteome</keyword>
<dbReference type="GO" id="GO:0000987">
    <property type="term" value="F:cis-regulatory region sequence-specific DNA binding"/>
    <property type="evidence" value="ECO:0007669"/>
    <property type="project" value="TreeGrafter"/>
</dbReference>
<feature type="domain" description="OCEL" evidence="4">
    <location>
        <begin position="170"/>
        <end position="279"/>
    </location>
</feature>
<dbReference type="PANTHER" id="PTHR23288">
    <property type="entry name" value="OCCLUDIN AND RNA POLYMERASE II ELONGATION FACTOR ELL"/>
    <property type="match status" value="1"/>
</dbReference>
<reference evidence="5" key="1">
    <citation type="submission" date="2025-08" db="UniProtKB">
        <authorList>
            <consortium name="Ensembl"/>
        </authorList>
    </citation>
    <scope>IDENTIFICATION</scope>
</reference>
<dbReference type="Ensembl" id="ENSACUT00000019987.1">
    <property type="protein sequence ID" value="ENSACUP00000018738.1"/>
    <property type="gene ID" value="ENSACUG00000012584.1"/>
</dbReference>
<feature type="region of interest" description="Disordered" evidence="3">
    <location>
        <begin position="1"/>
        <end position="91"/>
    </location>
</feature>
<dbReference type="Gene3D" id="6.10.140.340">
    <property type="match status" value="1"/>
</dbReference>
<dbReference type="Pfam" id="PF07303">
    <property type="entry name" value="Occludin_ELL"/>
    <property type="match status" value="1"/>
</dbReference>
<feature type="compositionally biased region" description="Basic residues" evidence="3">
    <location>
        <begin position="121"/>
        <end position="131"/>
    </location>
</feature>